<dbReference type="SUPFAM" id="SSF47384">
    <property type="entry name" value="Homodimeric domain of signal transducing histidine kinase"/>
    <property type="match status" value="1"/>
</dbReference>
<dbReference type="InterPro" id="IPR036097">
    <property type="entry name" value="HisK_dim/P_sf"/>
</dbReference>
<proteinExistence type="predicted"/>
<keyword evidence="6" id="KW-0547">Nucleotide-binding</keyword>
<keyword evidence="8" id="KW-0067">ATP-binding</keyword>
<evidence type="ECO:0000313" key="14">
    <source>
        <dbReference type="EMBL" id="HIS67442.1"/>
    </source>
</evidence>
<evidence type="ECO:0000256" key="11">
    <source>
        <dbReference type="SAM" id="Phobius"/>
    </source>
</evidence>
<reference evidence="14" key="1">
    <citation type="submission" date="2020-10" db="EMBL/GenBank/DDBJ databases">
        <authorList>
            <person name="Gilroy R."/>
        </authorList>
    </citation>
    <scope>NUCLEOTIDE SEQUENCE</scope>
    <source>
        <strain evidence="14">ChiHjej10B9-9673</strain>
    </source>
</reference>
<dbReference type="Gene3D" id="6.10.340.10">
    <property type="match status" value="1"/>
</dbReference>
<dbReference type="CDD" id="cd00082">
    <property type="entry name" value="HisKA"/>
    <property type="match status" value="1"/>
</dbReference>
<evidence type="ECO:0000256" key="4">
    <source>
        <dbReference type="ARBA" id="ARBA00022553"/>
    </source>
</evidence>
<dbReference type="Pfam" id="PF00512">
    <property type="entry name" value="HisKA"/>
    <property type="match status" value="1"/>
</dbReference>
<dbReference type="Pfam" id="PF02518">
    <property type="entry name" value="HATPase_c"/>
    <property type="match status" value="1"/>
</dbReference>
<keyword evidence="10 11" id="KW-0472">Membrane</keyword>
<comment type="catalytic activity">
    <reaction evidence="1">
        <text>ATP + protein L-histidine = ADP + protein N-phospho-L-histidine.</text>
        <dbReference type="EC" id="2.7.13.3"/>
    </reaction>
</comment>
<dbReference type="SUPFAM" id="SSF55874">
    <property type="entry name" value="ATPase domain of HSP90 chaperone/DNA topoisomerase II/histidine kinase"/>
    <property type="match status" value="1"/>
</dbReference>
<accession>A0A9D1FE64</accession>
<protein>
    <recommendedName>
        <fullName evidence="3">histidine kinase</fullName>
        <ecNumber evidence="3">2.7.13.3</ecNumber>
    </recommendedName>
</protein>
<dbReference type="GO" id="GO:0016020">
    <property type="term" value="C:membrane"/>
    <property type="evidence" value="ECO:0007669"/>
    <property type="project" value="UniProtKB-SubCell"/>
</dbReference>
<evidence type="ECO:0000313" key="15">
    <source>
        <dbReference type="Proteomes" id="UP000824001"/>
    </source>
</evidence>
<dbReference type="InterPro" id="IPR003594">
    <property type="entry name" value="HATPase_dom"/>
</dbReference>
<dbReference type="Pfam" id="PF00672">
    <property type="entry name" value="HAMP"/>
    <property type="match status" value="1"/>
</dbReference>
<dbReference type="InterPro" id="IPR004358">
    <property type="entry name" value="Sig_transdc_His_kin-like_C"/>
</dbReference>
<evidence type="ECO:0000256" key="10">
    <source>
        <dbReference type="ARBA" id="ARBA00023136"/>
    </source>
</evidence>
<dbReference type="GO" id="GO:0007234">
    <property type="term" value="P:osmosensory signaling via phosphorelay pathway"/>
    <property type="evidence" value="ECO:0007669"/>
    <property type="project" value="TreeGrafter"/>
</dbReference>
<dbReference type="PRINTS" id="PR00344">
    <property type="entry name" value="BCTRLSENSOR"/>
</dbReference>
<evidence type="ECO:0000256" key="2">
    <source>
        <dbReference type="ARBA" id="ARBA00004370"/>
    </source>
</evidence>
<dbReference type="GO" id="GO:0000155">
    <property type="term" value="F:phosphorelay sensor kinase activity"/>
    <property type="evidence" value="ECO:0007669"/>
    <property type="project" value="InterPro"/>
</dbReference>
<dbReference type="EC" id="2.7.13.3" evidence="3"/>
<sequence length="361" mass="39344">MEEKNKPAPEQAEKPGLRGALERALSGGIPETLRGLKGVWLLVSCLGALSVAGALLFALFGSALWACLLAALAAGIFLLSNLWFRERVTSPILGLGDTARHIADGSYGTLAERLRDDEIGALTDAINDMSVKIGKADRVQNEFISSVSHELRTPLTAITGWSETLLYDEALRDDSRRGIEIISREAGRLTGMVEELLEFTRMRDGRFTLNLEQVDAAALLEEVCFTYSELLRHDGMELRYKAPDKDLPFVTGDPRRLKQVVLNILDNAAKYGRGGKSIEVSASQEGEYVKISVRDHGPGFSAEDLPHVKERFYKGRGKERGSGIGLAVCDEIVTRHSGRLLVDNAPAGGALVTVMLPVETQ</sequence>
<dbReference type="CDD" id="cd00075">
    <property type="entry name" value="HATPase"/>
    <property type="match status" value="1"/>
</dbReference>
<dbReference type="FunFam" id="1.10.287.130:FF:000001">
    <property type="entry name" value="Two-component sensor histidine kinase"/>
    <property type="match status" value="1"/>
</dbReference>
<dbReference type="AlphaFoldDB" id="A0A9D1FE64"/>
<dbReference type="EMBL" id="DVJK01000218">
    <property type="protein sequence ID" value="HIS67442.1"/>
    <property type="molecule type" value="Genomic_DNA"/>
</dbReference>
<dbReference type="PROSITE" id="PS50109">
    <property type="entry name" value="HIS_KIN"/>
    <property type="match status" value="1"/>
</dbReference>
<dbReference type="GO" id="GO:0000156">
    <property type="term" value="F:phosphorelay response regulator activity"/>
    <property type="evidence" value="ECO:0007669"/>
    <property type="project" value="TreeGrafter"/>
</dbReference>
<dbReference type="SUPFAM" id="SSF158472">
    <property type="entry name" value="HAMP domain-like"/>
    <property type="match status" value="1"/>
</dbReference>
<evidence type="ECO:0000256" key="8">
    <source>
        <dbReference type="ARBA" id="ARBA00022840"/>
    </source>
</evidence>
<feature type="domain" description="Histidine kinase" evidence="12">
    <location>
        <begin position="146"/>
        <end position="360"/>
    </location>
</feature>
<evidence type="ECO:0000256" key="3">
    <source>
        <dbReference type="ARBA" id="ARBA00012438"/>
    </source>
</evidence>
<feature type="domain" description="HAMP" evidence="13">
    <location>
        <begin position="86"/>
        <end position="138"/>
    </location>
</feature>
<dbReference type="CDD" id="cd06225">
    <property type="entry name" value="HAMP"/>
    <property type="match status" value="1"/>
</dbReference>
<name>A0A9D1FE64_9FIRM</name>
<dbReference type="Proteomes" id="UP000824001">
    <property type="component" value="Unassembled WGS sequence"/>
</dbReference>
<keyword evidence="11" id="KW-1133">Transmembrane helix</keyword>
<dbReference type="FunFam" id="3.30.565.10:FF:000006">
    <property type="entry name" value="Sensor histidine kinase WalK"/>
    <property type="match status" value="1"/>
</dbReference>
<evidence type="ECO:0000256" key="5">
    <source>
        <dbReference type="ARBA" id="ARBA00022679"/>
    </source>
</evidence>
<dbReference type="Gene3D" id="1.10.287.130">
    <property type="match status" value="1"/>
</dbReference>
<dbReference type="PANTHER" id="PTHR42878:SF7">
    <property type="entry name" value="SENSOR HISTIDINE KINASE GLRK"/>
    <property type="match status" value="1"/>
</dbReference>
<keyword evidence="7 14" id="KW-0418">Kinase</keyword>
<evidence type="ECO:0000256" key="6">
    <source>
        <dbReference type="ARBA" id="ARBA00022741"/>
    </source>
</evidence>
<dbReference type="SMART" id="SM00387">
    <property type="entry name" value="HATPase_c"/>
    <property type="match status" value="1"/>
</dbReference>
<dbReference type="InterPro" id="IPR003660">
    <property type="entry name" value="HAMP_dom"/>
</dbReference>
<dbReference type="SMART" id="SM00304">
    <property type="entry name" value="HAMP"/>
    <property type="match status" value="1"/>
</dbReference>
<evidence type="ECO:0000259" key="13">
    <source>
        <dbReference type="PROSITE" id="PS50885"/>
    </source>
</evidence>
<dbReference type="SMART" id="SM00388">
    <property type="entry name" value="HisKA"/>
    <property type="match status" value="1"/>
</dbReference>
<dbReference type="InterPro" id="IPR050351">
    <property type="entry name" value="BphY/WalK/GraS-like"/>
</dbReference>
<evidence type="ECO:0000256" key="9">
    <source>
        <dbReference type="ARBA" id="ARBA00023012"/>
    </source>
</evidence>
<dbReference type="InterPro" id="IPR003661">
    <property type="entry name" value="HisK_dim/P_dom"/>
</dbReference>
<dbReference type="GO" id="GO:0030295">
    <property type="term" value="F:protein kinase activator activity"/>
    <property type="evidence" value="ECO:0007669"/>
    <property type="project" value="TreeGrafter"/>
</dbReference>
<evidence type="ECO:0000259" key="12">
    <source>
        <dbReference type="PROSITE" id="PS50109"/>
    </source>
</evidence>
<keyword evidence="5" id="KW-0808">Transferase</keyword>
<evidence type="ECO:0000256" key="1">
    <source>
        <dbReference type="ARBA" id="ARBA00000085"/>
    </source>
</evidence>
<dbReference type="PANTHER" id="PTHR42878">
    <property type="entry name" value="TWO-COMPONENT HISTIDINE KINASE"/>
    <property type="match status" value="1"/>
</dbReference>
<dbReference type="GO" id="GO:0005524">
    <property type="term" value="F:ATP binding"/>
    <property type="evidence" value="ECO:0007669"/>
    <property type="project" value="UniProtKB-KW"/>
</dbReference>
<dbReference type="InterPro" id="IPR036890">
    <property type="entry name" value="HATPase_C_sf"/>
</dbReference>
<keyword evidence="11" id="KW-0812">Transmembrane</keyword>
<dbReference type="PROSITE" id="PS50885">
    <property type="entry name" value="HAMP"/>
    <property type="match status" value="1"/>
</dbReference>
<evidence type="ECO:0000256" key="7">
    <source>
        <dbReference type="ARBA" id="ARBA00022777"/>
    </source>
</evidence>
<feature type="transmembrane region" description="Helical" evidence="11">
    <location>
        <begin position="39"/>
        <end position="57"/>
    </location>
</feature>
<dbReference type="Gene3D" id="3.30.565.10">
    <property type="entry name" value="Histidine kinase-like ATPase, C-terminal domain"/>
    <property type="match status" value="1"/>
</dbReference>
<comment type="caution">
    <text evidence="14">The sequence shown here is derived from an EMBL/GenBank/DDBJ whole genome shotgun (WGS) entry which is preliminary data.</text>
</comment>
<keyword evidence="9" id="KW-0902">Two-component regulatory system</keyword>
<feature type="transmembrane region" description="Helical" evidence="11">
    <location>
        <begin position="63"/>
        <end position="84"/>
    </location>
</feature>
<keyword evidence="4" id="KW-0597">Phosphoprotein</keyword>
<reference evidence="14" key="2">
    <citation type="journal article" date="2021" name="PeerJ">
        <title>Extensive microbial diversity within the chicken gut microbiome revealed by metagenomics and culture.</title>
        <authorList>
            <person name="Gilroy R."/>
            <person name="Ravi A."/>
            <person name="Getino M."/>
            <person name="Pursley I."/>
            <person name="Horton D.L."/>
            <person name="Alikhan N.F."/>
            <person name="Baker D."/>
            <person name="Gharbi K."/>
            <person name="Hall N."/>
            <person name="Watson M."/>
            <person name="Adriaenssens E.M."/>
            <person name="Foster-Nyarko E."/>
            <person name="Jarju S."/>
            <person name="Secka A."/>
            <person name="Antonio M."/>
            <person name="Oren A."/>
            <person name="Chaudhuri R.R."/>
            <person name="La Ragione R."/>
            <person name="Hildebrand F."/>
            <person name="Pallen M.J."/>
        </authorList>
    </citation>
    <scope>NUCLEOTIDE SEQUENCE</scope>
    <source>
        <strain evidence="14">ChiHjej10B9-9673</strain>
    </source>
</reference>
<comment type="subcellular location">
    <subcellularLocation>
        <location evidence="2">Membrane</location>
    </subcellularLocation>
</comment>
<organism evidence="14 15">
    <name type="scientific">Candidatus Scatomorpha merdipullorum</name>
    <dbReference type="NCBI Taxonomy" id="2840927"/>
    <lineage>
        <taxon>Bacteria</taxon>
        <taxon>Bacillati</taxon>
        <taxon>Bacillota</taxon>
        <taxon>Clostridia</taxon>
        <taxon>Eubacteriales</taxon>
        <taxon>Candidatus Scatomorpha</taxon>
    </lineage>
</organism>
<dbReference type="InterPro" id="IPR005467">
    <property type="entry name" value="His_kinase_dom"/>
</dbReference>
<gene>
    <name evidence="14" type="ORF">IAC18_07740</name>
</gene>